<evidence type="ECO:0000313" key="3">
    <source>
        <dbReference type="Proteomes" id="UP001501358"/>
    </source>
</evidence>
<feature type="compositionally biased region" description="Basic and acidic residues" evidence="1">
    <location>
        <begin position="100"/>
        <end position="116"/>
    </location>
</feature>
<dbReference type="RefSeq" id="WP_344384268.1">
    <property type="nucleotide sequence ID" value="NZ_BAAATA010000022.1"/>
</dbReference>
<evidence type="ECO:0000313" key="2">
    <source>
        <dbReference type="EMBL" id="GAA2496834.1"/>
    </source>
</evidence>
<evidence type="ECO:0000256" key="1">
    <source>
        <dbReference type="SAM" id="MobiDB-lite"/>
    </source>
</evidence>
<gene>
    <name evidence="2" type="ORF">GCM10010406_36530</name>
</gene>
<protein>
    <submittedName>
        <fullName evidence="2">Uncharacterized protein</fullName>
    </submittedName>
</protein>
<comment type="caution">
    <text evidence="2">The sequence shown here is derived from an EMBL/GenBank/DDBJ whole genome shotgun (WGS) entry which is preliminary data.</text>
</comment>
<accession>A0ABN3M7G2</accession>
<reference evidence="2 3" key="1">
    <citation type="journal article" date="2019" name="Int. J. Syst. Evol. Microbiol.">
        <title>The Global Catalogue of Microorganisms (GCM) 10K type strain sequencing project: providing services to taxonomists for standard genome sequencing and annotation.</title>
        <authorList>
            <consortium name="The Broad Institute Genomics Platform"/>
            <consortium name="The Broad Institute Genome Sequencing Center for Infectious Disease"/>
            <person name="Wu L."/>
            <person name="Ma J."/>
        </authorList>
    </citation>
    <scope>NUCLEOTIDE SEQUENCE [LARGE SCALE GENOMIC DNA]</scope>
    <source>
        <strain evidence="2 3">JCM 6307</strain>
    </source>
</reference>
<dbReference type="EMBL" id="BAAATA010000022">
    <property type="protein sequence ID" value="GAA2496834.1"/>
    <property type="molecule type" value="Genomic_DNA"/>
</dbReference>
<feature type="compositionally biased region" description="Polar residues" evidence="1">
    <location>
        <begin position="23"/>
        <end position="32"/>
    </location>
</feature>
<dbReference type="Proteomes" id="UP001501358">
    <property type="component" value="Unassembled WGS sequence"/>
</dbReference>
<proteinExistence type="predicted"/>
<feature type="region of interest" description="Disordered" evidence="1">
    <location>
        <begin position="1"/>
        <end position="116"/>
    </location>
</feature>
<keyword evidence="3" id="KW-1185">Reference proteome</keyword>
<sequence length="190" mass="20092">MQQNPMTGREDEPLTTEDIAHPQQDTGVQDTGGTAGTPLFPGEAATAETGQMPEAPPGPRGGVSPGEEPSPGASPGGGGKPGPGPAGTAEEPSGAAGGTEEDRPLLGDEEGEGFRSRWQEIQSRFVDDPREAVRSADALVAEVMQELAATFSGHRQGLEDQWNRGEQVATEDLRIALQRYRSFFNRLLRT</sequence>
<organism evidence="2 3">
    <name type="scientific">Streptomyces thermolineatus</name>
    <dbReference type="NCBI Taxonomy" id="44033"/>
    <lineage>
        <taxon>Bacteria</taxon>
        <taxon>Bacillati</taxon>
        <taxon>Actinomycetota</taxon>
        <taxon>Actinomycetes</taxon>
        <taxon>Kitasatosporales</taxon>
        <taxon>Streptomycetaceae</taxon>
        <taxon>Streptomyces</taxon>
    </lineage>
</organism>
<name>A0ABN3M7G2_9ACTN</name>